<feature type="transmembrane region" description="Helical" evidence="2">
    <location>
        <begin position="521"/>
        <end position="544"/>
    </location>
</feature>
<dbReference type="InterPro" id="IPR004147">
    <property type="entry name" value="ABC1_dom"/>
</dbReference>
<evidence type="ECO:0000256" key="1">
    <source>
        <dbReference type="ARBA" id="ARBA00009670"/>
    </source>
</evidence>
<feature type="transmembrane region" description="Helical" evidence="2">
    <location>
        <begin position="550"/>
        <end position="573"/>
    </location>
</feature>
<dbReference type="PANTHER" id="PTHR10566:SF113">
    <property type="entry name" value="PROTEIN ACTIVITY OF BC1 COMPLEX KINASE 7, CHLOROPLASTIC"/>
    <property type="match status" value="1"/>
</dbReference>
<evidence type="ECO:0000313" key="4">
    <source>
        <dbReference type="EMBL" id="OHV99011.1"/>
    </source>
</evidence>
<keyword evidence="2" id="KW-1133">Transmembrane helix</keyword>
<dbReference type="PANTHER" id="PTHR10566">
    <property type="entry name" value="CHAPERONE-ACTIVITY OF BC1 COMPLEX CABC1 -RELATED"/>
    <property type="match status" value="1"/>
</dbReference>
<name>A0A1S1UGS3_9BURK</name>
<protein>
    <submittedName>
        <fullName evidence="4">Ubiquinone biosynthesis protein UbiB</fullName>
    </submittedName>
</protein>
<accession>A0A1S1UGS3</accession>
<dbReference type="AlphaFoldDB" id="A0A1S1UGS3"/>
<reference evidence="4 5" key="1">
    <citation type="submission" date="2015-06" db="EMBL/GenBank/DDBJ databases">
        <title>Draft genome sequencing of a biphenyl-degrading bacterium, Janthinobacterium lividum MEG1.</title>
        <authorList>
            <person name="Shimodaira J."/>
            <person name="Hatta T."/>
        </authorList>
    </citation>
    <scope>NUCLEOTIDE SEQUENCE [LARGE SCALE GENOMIC DNA]</scope>
    <source>
        <strain evidence="4 5">MEG1</strain>
    </source>
</reference>
<organism evidence="4 5">
    <name type="scientific">Janthinobacterium lividum</name>
    <dbReference type="NCBI Taxonomy" id="29581"/>
    <lineage>
        <taxon>Bacteria</taxon>
        <taxon>Pseudomonadati</taxon>
        <taxon>Pseudomonadota</taxon>
        <taxon>Betaproteobacteria</taxon>
        <taxon>Burkholderiales</taxon>
        <taxon>Oxalobacteraceae</taxon>
        <taxon>Janthinobacterium</taxon>
    </lineage>
</organism>
<dbReference type="EMBL" id="LFKP01000001">
    <property type="protein sequence ID" value="OHV99011.1"/>
    <property type="molecule type" value="Genomic_DNA"/>
</dbReference>
<comment type="similarity">
    <text evidence="1">Belongs to the protein kinase superfamily. ADCK protein kinase family.</text>
</comment>
<proteinExistence type="inferred from homology"/>
<keyword evidence="4" id="KW-0830">Ubiquinone</keyword>
<evidence type="ECO:0000313" key="5">
    <source>
        <dbReference type="Proteomes" id="UP000179840"/>
    </source>
</evidence>
<sequence>MLWQALTAVRDIGRLHDITSILIRYGFGDMVRRMGLANALERAGRALHWNEAQELAHLDPPARVRRALEELGPTFVKLGQVLATRIDLFEPEWIAEFGKLQDSAPAASYAGIRQQLTEDLGAPPEEVFAAFDPEPLAAASVAQVHRARLEDGSEVVVKVRRPGIRPIIEADLRWLARLAKLAEGESPELRAFRPQEVVRQFSQSLRRELDFAGECRNAEHIAENFAGYTDKDEPTGDASAEAAPEPPPALPIIIIPRVYWQWTGERVCVQEFIAGISGRKLATVDEAGLDRKVLARRGAHAVLKMIVEDGFFHADPHPGNVFYLPGNRIAFIDFGMVGRLTEVRRDQLTGLLLGLVKHEPRRVADVMLDWTGDGAMDEDGLLVEIQTFVQQYHGVALKQLRLGAMLSDLVAILRQHQLALPPDLSLLIKAFISLEGMGRELDPDFDMAGEAMPLLEQALRARYAPTALLQRGWRGVSEALSLVAGLPQDISRLLRAARRGRLEIHIDITHLKRVGNQLDSAANRLVVGIVVAALIIGSSIVMTVPGGPTLLGLPFFGLLGFVGAVIGSLWLLLSIWRSGGKE</sequence>
<dbReference type="Pfam" id="PF03109">
    <property type="entry name" value="ABC1"/>
    <property type="match status" value="1"/>
</dbReference>
<dbReference type="RefSeq" id="WP_007182750.1">
    <property type="nucleotide sequence ID" value="NZ_LFKP01000001.1"/>
</dbReference>
<dbReference type="InterPro" id="IPR050154">
    <property type="entry name" value="UbiB_kinase"/>
</dbReference>
<comment type="caution">
    <text evidence="4">The sequence shown here is derived from an EMBL/GenBank/DDBJ whole genome shotgun (WGS) entry which is preliminary data.</text>
</comment>
<evidence type="ECO:0000259" key="3">
    <source>
        <dbReference type="Pfam" id="PF03109"/>
    </source>
</evidence>
<feature type="domain" description="ABC1 atypical kinase-like" evidence="3">
    <location>
        <begin position="99"/>
        <end position="366"/>
    </location>
</feature>
<dbReference type="Proteomes" id="UP000179840">
    <property type="component" value="Unassembled WGS sequence"/>
</dbReference>
<dbReference type="SUPFAM" id="SSF56112">
    <property type="entry name" value="Protein kinase-like (PK-like)"/>
    <property type="match status" value="1"/>
</dbReference>
<dbReference type="InterPro" id="IPR011009">
    <property type="entry name" value="Kinase-like_dom_sf"/>
</dbReference>
<dbReference type="CDD" id="cd05121">
    <property type="entry name" value="ABC1_ADCK3-like"/>
    <property type="match status" value="1"/>
</dbReference>
<evidence type="ECO:0000256" key="2">
    <source>
        <dbReference type="SAM" id="Phobius"/>
    </source>
</evidence>
<keyword evidence="2" id="KW-0812">Transmembrane</keyword>
<gene>
    <name evidence="4" type="ORF">AKG95_00550</name>
</gene>
<keyword evidence="2" id="KW-0472">Membrane</keyword>